<accession>A0ACB8UMF8</accession>
<sequence>MFLSFRPRAGCLFCKWNRATPSQSNRGLAQFHNGDRRRLSAFWVPTGGIAQKGEDEDGNELLLRAGFLRQAYSGIFHLLPLGLRVQQKLELLIDKHMQSLGASKLSLSSVSSQALWVKSGRLNPDSEVFRFEDRKGTPLLLAPTHEEEMTTLVGTLVKSYKDLPLRVYQISRKYRDEPRPRQGLLRGREFLMKDLYTFDCSVVDAIRTYHLVKEAYMQFFAELKLPYMVAAADSGNMGGGVSHEFHFPSLHGEDTLISCTNCNHVFNEELADGRFAEHLTEQRTGCFGLQEPDYIPGAFGPQEAFAISTGVWNCISKDENTLIRAYYPKFLTDANAVDASERVVNPHAIRSIAMRVGIDIDLSVKNPFQVWKCLVKQAKTKQPNVLDVYDYRVQPFNSPPPLDERFDSKSPTELQVTFSCLSKDQGTESCLDLISIQPGDRCHKCEQHTLQTHAAVELGHTFYLGTRYSVPLNATIATRPSNSNATMKTVVPLEMGCYGIGISRMISAVAFALADSKGLNWPQVIAPFSVCIIFAIGLQNDAELVYDTIISTHSESIDPIIDDRQKDFAWKMRDADLIGFPVILILGRAWVLERKVEVQCRRLNNLCMNICLKDLSSFVSMLLKKL</sequence>
<gene>
    <name evidence="1" type="ORF">LOY88_006842</name>
</gene>
<evidence type="ECO:0000313" key="1">
    <source>
        <dbReference type="EMBL" id="KAI2381189.1"/>
    </source>
</evidence>
<dbReference type="EMBL" id="JALBCA010000243">
    <property type="protein sequence ID" value="KAI2381189.1"/>
    <property type="molecule type" value="Genomic_DNA"/>
</dbReference>
<reference evidence="1" key="1">
    <citation type="journal article" date="2022" name="bioRxiv">
        <title>Population genetic analysis of Ophidiomyces ophidiicola, the causative agent of snake fungal disease, indicates recent introductions to the USA.</title>
        <authorList>
            <person name="Ladner J.T."/>
            <person name="Palmer J.M."/>
            <person name="Ettinger C.L."/>
            <person name="Stajich J.E."/>
            <person name="Farrell T.M."/>
            <person name="Glorioso B.M."/>
            <person name="Lawson B."/>
            <person name="Price S.J."/>
            <person name="Stengle A.G."/>
            <person name="Grear D.A."/>
            <person name="Lorch J.M."/>
        </authorList>
    </citation>
    <scope>NUCLEOTIDE SEQUENCE</scope>
    <source>
        <strain evidence="1">NWHC 24266-5</strain>
    </source>
</reference>
<comment type="caution">
    <text evidence="1">The sequence shown here is derived from an EMBL/GenBank/DDBJ whole genome shotgun (WGS) entry which is preliminary data.</text>
</comment>
<name>A0ACB8UMF8_9EURO</name>
<proteinExistence type="predicted"/>
<organism evidence="1">
    <name type="scientific">Ophidiomyces ophidiicola</name>
    <dbReference type="NCBI Taxonomy" id="1387563"/>
    <lineage>
        <taxon>Eukaryota</taxon>
        <taxon>Fungi</taxon>
        <taxon>Dikarya</taxon>
        <taxon>Ascomycota</taxon>
        <taxon>Pezizomycotina</taxon>
        <taxon>Eurotiomycetes</taxon>
        <taxon>Eurotiomycetidae</taxon>
        <taxon>Onygenales</taxon>
        <taxon>Onygenaceae</taxon>
        <taxon>Ophidiomyces</taxon>
    </lineage>
</organism>
<protein>
    <submittedName>
        <fullName evidence="1">Uncharacterized protein</fullName>
    </submittedName>
</protein>